<keyword evidence="5 9" id="KW-0518">Myosin</keyword>
<comment type="caution">
    <text evidence="9">Lacks conserved residue(s) required for the propagation of feature annotation.</text>
</comment>
<dbReference type="Gene3D" id="3.40.850.10">
    <property type="entry name" value="Kinesin motor domain"/>
    <property type="match status" value="1"/>
</dbReference>
<evidence type="ECO:0000256" key="5">
    <source>
        <dbReference type="ARBA" id="ARBA00023123"/>
    </source>
</evidence>
<keyword evidence="3" id="KW-0067">ATP-binding</keyword>
<dbReference type="GO" id="GO:0006897">
    <property type="term" value="P:endocytosis"/>
    <property type="evidence" value="ECO:0007669"/>
    <property type="project" value="TreeGrafter"/>
</dbReference>
<dbReference type="PROSITE" id="PS51456">
    <property type="entry name" value="MYOSIN_MOTOR"/>
    <property type="match status" value="1"/>
</dbReference>
<dbReference type="Proteomes" id="UP000050525">
    <property type="component" value="Unassembled WGS sequence"/>
</dbReference>
<comment type="caution">
    <text evidence="11">The sequence shown here is derived from an EMBL/GenBank/DDBJ whole genome shotgun (WGS) entry which is preliminary data.</text>
</comment>
<dbReference type="PANTHER" id="PTHR13140">
    <property type="entry name" value="MYOSIN"/>
    <property type="match status" value="1"/>
</dbReference>
<keyword evidence="6" id="KW-0505">Motor protein</keyword>
<dbReference type="Gene3D" id="1.20.5.4820">
    <property type="match status" value="1"/>
</dbReference>
<dbReference type="GO" id="GO:0005516">
    <property type="term" value="F:calmodulin binding"/>
    <property type="evidence" value="ECO:0007669"/>
    <property type="project" value="UniProtKB-KW"/>
</dbReference>
<dbReference type="FunFam" id="1.20.5.4820:FF:000003">
    <property type="entry name" value="Unconventional myosin ID"/>
    <property type="match status" value="1"/>
</dbReference>
<evidence type="ECO:0000259" key="10">
    <source>
        <dbReference type="PROSITE" id="PS51456"/>
    </source>
</evidence>
<dbReference type="SUPFAM" id="SSF52540">
    <property type="entry name" value="P-loop containing nucleoside triphosphate hydrolases"/>
    <property type="match status" value="1"/>
</dbReference>
<dbReference type="PROSITE" id="PS50096">
    <property type="entry name" value="IQ"/>
    <property type="match status" value="1"/>
</dbReference>
<evidence type="ECO:0000256" key="4">
    <source>
        <dbReference type="ARBA" id="ARBA00022860"/>
    </source>
</evidence>
<dbReference type="InterPro" id="IPR027417">
    <property type="entry name" value="P-loop_NTPase"/>
</dbReference>
<organism evidence="11 12">
    <name type="scientific">Alligator mississippiensis</name>
    <name type="common">American alligator</name>
    <dbReference type="NCBI Taxonomy" id="8496"/>
    <lineage>
        <taxon>Eukaryota</taxon>
        <taxon>Metazoa</taxon>
        <taxon>Chordata</taxon>
        <taxon>Craniata</taxon>
        <taxon>Vertebrata</taxon>
        <taxon>Euteleostomi</taxon>
        <taxon>Archelosauria</taxon>
        <taxon>Archosauria</taxon>
        <taxon>Crocodylia</taxon>
        <taxon>Alligatoridae</taxon>
        <taxon>Alligatorinae</taxon>
        <taxon>Alligator</taxon>
    </lineage>
</organism>
<dbReference type="GO" id="GO:0007015">
    <property type="term" value="P:actin filament organization"/>
    <property type="evidence" value="ECO:0007669"/>
    <property type="project" value="TreeGrafter"/>
</dbReference>
<dbReference type="GO" id="GO:0005737">
    <property type="term" value="C:cytoplasm"/>
    <property type="evidence" value="ECO:0007669"/>
    <property type="project" value="TreeGrafter"/>
</dbReference>
<dbReference type="GO" id="GO:0005886">
    <property type="term" value="C:plasma membrane"/>
    <property type="evidence" value="ECO:0007669"/>
    <property type="project" value="TreeGrafter"/>
</dbReference>
<keyword evidence="12" id="KW-1185">Reference proteome</keyword>
<dbReference type="STRING" id="8496.A0A151MHS7"/>
<gene>
    <name evidence="11" type="ORF">Y1Q_0012287</name>
</gene>
<accession>A0A151MHS7</accession>
<proteinExistence type="inferred from homology"/>
<dbReference type="InterPro" id="IPR001609">
    <property type="entry name" value="Myosin_head_motor_dom-like"/>
</dbReference>
<evidence type="ECO:0000313" key="12">
    <source>
        <dbReference type="Proteomes" id="UP000050525"/>
    </source>
</evidence>
<feature type="region of interest" description="Actin-binding" evidence="9">
    <location>
        <begin position="27"/>
        <end position="49"/>
    </location>
</feature>
<keyword evidence="2" id="KW-0547">Nucleotide-binding</keyword>
<dbReference type="Gene3D" id="1.20.58.530">
    <property type="match status" value="1"/>
</dbReference>
<evidence type="ECO:0000256" key="1">
    <source>
        <dbReference type="ARBA" id="ARBA00004316"/>
    </source>
</evidence>
<keyword evidence="7 9" id="KW-0009">Actin-binding</keyword>
<dbReference type="AlphaFoldDB" id="A0A151MHS7"/>
<dbReference type="GO" id="GO:0005902">
    <property type="term" value="C:microvillus"/>
    <property type="evidence" value="ECO:0007669"/>
    <property type="project" value="TreeGrafter"/>
</dbReference>
<name>A0A151MHS7_ALLMI</name>
<dbReference type="GO" id="GO:0005524">
    <property type="term" value="F:ATP binding"/>
    <property type="evidence" value="ECO:0007669"/>
    <property type="project" value="UniProtKB-KW"/>
</dbReference>
<reference evidence="11 12" key="1">
    <citation type="journal article" date="2012" name="Genome Biol.">
        <title>Sequencing three crocodilian genomes to illuminate the evolution of archosaurs and amniotes.</title>
        <authorList>
            <person name="St John J.A."/>
            <person name="Braun E.L."/>
            <person name="Isberg S.R."/>
            <person name="Miles L.G."/>
            <person name="Chong A.Y."/>
            <person name="Gongora J."/>
            <person name="Dalzell P."/>
            <person name="Moran C."/>
            <person name="Bed'hom B."/>
            <person name="Abzhanov A."/>
            <person name="Burgess S.C."/>
            <person name="Cooksey A.M."/>
            <person name="Castoe T.A."/>
            <person name="Crawford N.G."/>
            <person name="Densmore L.D."/>
            <person name="Drew J.C."/>
            <person name="Edwards S.V."/>
            <person name="Faircloth B.C."/>
            <person name="Fujita M.K."/>
            <person name="Greenwold M.J."/>
            <person name="Hoffmann F.G."/>
            <person name="Howard J.M."/>
            <person name="Iguchi T."/>
            <person name="Janes D.E."/>
            <person name="Khan S.Y."/>
            <person name="Kohno S."/>
            <person name="de Koning A.J."/>
            <person name="Lance S.L."/>
            <person name="McCarthy F.M."/>
            <person name="McCormack J.E."/>
            <person name="Merchant M.E."/>
            <person name="Peterson D.G."/>
            <person name="Pollock D.D."/>
            <person name="Pourmand N."/>
            <person name="Raney B.J."/>
            <person name="Roessler K.A."/>
            <person name="Sanford J.R."/>
            <person name="Sawyer R.H."/>
            <person name="Schmidt C.J."/>
            <person name="Triplett E.W."/>
            <person name="Tuberville T.D."/>
            <person name="Venegas-Anaya M."/>
            <person name="Howard J.T."/>
            <person name="Jarvis E.D."/>
            <person name="Guillette L.J.Jr."/>
            <person name="Glenn T.C."/>
            <person name="Green R.E."/>
            <person name="Ray D.A."/>
        </authorList>
    </citation>
    <scope>NUCLEOTIDE SEQUENCE [LARGE SCALE GENOMIC DNA]</scope>
    <source>
        <strain evidence="11">KSC_2009_1</strain>
    </source>
</reference>
<dbReference type="GO" id="GO:0016459">
    <property type="term" value="C:myosin complex"/>
    <property type="evidence" value="ECO:0007669"/>
    <property type="project" value="UniProtKB-KW"/>
</dbReference>
<evidence type="ECO:0000256" key="6">
    <source>
        <dbReference type="ARBA" id="ARBA00023175"/>
    </source>
</evidence>
<dbReference type="GO" id="GO:0051015">
    <property type="term" value="F:actin filament binding"/>
    <property type="evidence" value="ECO:0007669"/>
    <property type="project" value="TreeGrafter"/>
</dbReference>
<dbReference type="Pfam" id="PF00063">
    <property type="entry name" value="Myosin_head"/>
    <property type="match status" value="1"/>
</dbReference>
<evidence type="ECO:0000256" key="7">
    <source>
        <dbReference type="ARBA" id="ARBA00023203"/>
    </source>
</evidence>
<dbReference type="InterPro" id="IPR036961">
    <property type="entry name" value="Kinesin_motor_dom_sf"/>
</dbReference>
<dbReference type="GO" id="GO:0000146">
    <property type="term" value="F:microfilament motor activity"/>
    <property type="evidence" value="ECO:0007669"/>
    <property type="project" value="TreeGrafter"/>
</dbReference>
<sequence>MWLDGEASITEVTKRPLTAATLFKNSIVALVENLASKEPYYVRCIKPNDHKSPMAFDEERCRHQVAYLGLLENVRVRRAGFASRQPYGRFLLRYKMTCEYTWPNHLMATDQEATQALVDQHGLQGEVAYGRSKLFIRTPRTLVALEQERAQLVPIIVLLLQKAWRGALARRRCRQLRAIYTIMDHYRRHKVRAYLRELCRRFQGVRTMPDYGRSVAWPPPPAVLARFQDHSQQLFRRWRARQIVKNIPPSDMAQIKAKVAAMENLHGLRPDWGCQRSWARDYLSSVSTTQGHH</sequence>
<evidence type="ECO:0000256" key="9">
    <source>
        <dbReference type="PROSITE-ProRule" id="PRU00782"/>
    </source>
</evidence>
<evidence type="ECO:0000256" key="2">
    <source>
        <dbReference type="ARBA" id="ARBA00022741"/>
    </source>
</evidence>
<feature type="domain" description="Myosin motor" evidence="10">
    <location>
        <begin position="1"/>
        <end position="150"/>
    </location>
</feature>
<keyword evidence="4" id="KW-0112">Calmodulin-binding</keyword>
<evidence type="ECO:0000256" key="3">
    <source>
        <dbReference type="ARBA" id="ARBA00022840"/>
    </source>
</evidence>
<protein>
    <submittedName>
        <fullName evidence="11">Unconventional myosin-Ig-like</fullName>
    </submittedName>
</protein>
<comment type="subcellular location">
    <subcellularLocation>
        <location evidence="1">Cell projection</location>
    </subcellularLocation>
</comment>
<dbReference type="SMART" id="SM00242">
    <property type="entry name" value="MYSc"/>
    <property type="match status" value="1"/>
</dbReference>
<dbReference type="PANTHER" id="PTHR13140:SF381">
    <property type="entry name" value="UNCONVENTIONAL MYOSIN-IG"/>
    <property type="match status" value="1"/>
</dbReference>
<evidence type="ECO:0000313" key="11">
    <source>
        <dbReference type="EMBL" id="KYO24096.1"/>
    </source>
</evidence>
<comment type="similarity">
    <text evidence="9">Belongs to the TRAFAC class myosin-kinesin ATPase superfamily. Myosin family.</text>
</comment>
<dbReference type="EMBL" id="AKHW03006133">
    <property type="protein sequence ID" value="KYO24096.1"/>
    <property type="molecule type" value="Genomic_DNA"/>
</dbReference>
<evidence type="ECO:0000256" key="8">
    <source>
        <dbReference type="ARBA" id="ARBA00023273"/>
    </source>
</evidence>
<dbReference type="GO" id="GO:0030048">
    <property type="term" value="P:actin filament-based movement"/>
    <property type="evidence" value="ECO:0007669"/>
    <property type="project" value="TreeGrafter"/>
</dbReference>
<keyword evidence="8" id="KW-0966">Cell projection</keyword>